<feature type="domain" description="Glycoside hydrolase family 65 central catalytic" evidence="1">
    <location>
        <begin position="577"/>
        <end position="973"/>
    </location>
</feature>
<organism evidence="4 5">
    <name type="scientific">Caballeronia sordidicola</name>
    <name type="common">Burkholderia sordidicola</name>
    <dbReference type="NCBI Taxonomy" id="196367"/>
    <lineage>
        <taxon>Bacteria</taxon>
        <taxon>Pseudomonadati</taxon>
        <taxon>Pseudomonadota</taxon>
        <taxon>Betaproteobacteria</taxon>
        <taxon>Burkholderiales</taxon>
        <taxon>Burkholderiaceae</taxon>
        <taxon>Caballeronia</taxon>
    </lineage>
</organism>
<evidence type="ECO:0000313" key="4">
    <source>
        <dbReference type="EMBL" id="OTP65646.1"/>
    </source>
</evidence>
<sequence length="1070" mass="119036">MISYPVVTLSPRDYDAVLFDLDGVLAKTANLHACARKKLLGILLEQHDVQTGTPSVPSNIDADYARYADGKSRYDGVAALLAAHGIHLPVGSRDDGPEVQSQRSLGKLESGYFLQNLNADGVELYDASIQLVRKLRALNIRTGAVSFVGNCAEVLEAAGIAKLFDTTMDCPDLDGGSSDAQPEFDVWREALQRLGADISRVAVITQWVAGIEADHAGRFGCVIGVDRGGRTQELRDAGADVVVTDSSQVQATAEPPPEWSLVFTGFEPAHEGVRETLCTLGNGYFATRAAAPWCIADDVHYPGTYLACGYNRLHTDIAGRVVENEDLVNLPNWLQLKFRIGTEDWFDMRAVTLSSYRQELDLRRGMLLRSISFEDDKGRRSTLNERRFVSMRDTHLGALELTLTAHDWSAPVTVRSSIDARIVNSGAKLYRKFNNKHIEPLGAQVIGTDGVVMNVRTSQSHVDVSQASRTQATHNGMLLDLPRGVIEEPGYIGHEFCKDLVPGDSLVVNKIAALYSSRDPAISECGFEARKAVSRAGSFDELAAAHALTWKHLWRRFDVRIEPADPSFKLNVSMLLRLNMFHLLQAVSPNSIGLDIGVPARGWTGEGYQGHIFWDELFIFPFFNYRLPEITRSLLMYRYRRLGEARAAAAAAGYAGAMFPWQSGSDGSEETQAFNLNPRSQHWVLDNSYLQRHVGSAIAYNVWQYFQVTHDVEYLYAYGAELILDIARFWSSISKFNPARGRFEIHGVVGPDEFHDGYPGSKTPGVNNNAYTNVMAVWVLRRAQDVLDLLPEIRRAELMIDLDLTAAEIARWDDISRKMVIPFHDEGIISQFEGYEKLRELDWDGYRARYSNIQRLDLILEGEGDSANGYKLSKQPDTLMLFFLFSAEELTELFLHLGYPFPSTTIPRNVDYYTDRSSDGSTLSRVVNAWVLARSDRPRSMRFFAQALQSDVADIQNGTTAEGVHLGAMAGTVDIVQRVWTGIEIKDDVLRFKPQLPHDIDHLELRIRYRGHSIEVRLDHDTLTLHAHTGAAAPISLLVGGQTYELKSGSTRVVPLTTQATDSTMQADGA</sequence>
<dbReference type="SUPFAM" id="SSF74650">
    <property type="entry name" value="Galactose mutarotase-like"/>
    <property type="match status" value="1"/>
</dbReference>
<dbReference type="GO" id="GO:0004553">
    <property type="term" value="F:hydrolase activity, hydrolyzing O-glycosyl compounds"/>
    <property type="evidence" value="ECO:0007669"/>
    <property type="project" value="TreeGrafter"/>
</dbReference>
<accession>A0A2C9XWU9</accession>
<name>A0A2C9XWU9_CABSO</name>
<dbReference type="GO" id="GO:0030246">
    <property type="term" value="F:carbohydrate binding"/>
    <property type="evidence" value="ECO:0007669"/>
    <property type="project" value="InterPro"/>
</dbReference>
<dbReference type="InterPro" id="IPR023214">
    <property type="entry name" value="HAD_sf"/>
</dbReference>
<dbReference type="Gene3D" id="2.60.420.10">
    <property type="entry name" value="Maltose phosphorylase, domain 3"/>
    <property type="match status" value="1"/>
</dbReference>
<dbReference type="GO" id="GO:0016757">
    <property type="term" value="F:glycosyltransferase activity"/>
    <property type="evidence" value="ECO:0007669"/>
    <property type="project" value="UniProtKB-ARBA"/>
</dbReference>
<dbReference type="Pfam" id="PF03636">
    <property type="entry name" value="Glyco_hydro_65N"/>
    <property type="match status" value="1"/>
</dbReference>
<evidence type="ECO:0000313" key="5">
    <source>
        <dbReference type="Proteomes" id="UP000194546"/>
    </source>
</evidence>
<dbReference type="InterPro" id="IPR023198">
    <property type="entry name" value="PGP-like_dom2"/>
</dbReference>
<comment type="caution">
    <text evidence="4">The sequence shown here is derived from an EMBL/GenBank/DDBJ whole genome shotgun (WGS) entry which is preliminary data.</text>
</comment>
<dbReference type="InterPro" id="IPR012341">
    <property type="entry name" value="6hp_glycosidase-like_sf"/>
</dbReference>
<proteinExistence type="predicted"/>
<dbReference type="InterPro" id="IPR036412">
    <property type="entry name" value="HAD-like_sf"/>
</dbReference>
<dbReference type="InterPro" id="IPR005196">
    <property type="entry name" value="Glyco_hydro_65_N"/>
</dbReference>
<evidence type="ECO:0000259" key="1">
    <source>
        <dbReference type="Pfam" id="PF03632"/>
    </source>
</evidence>
<evidence type="ECO:0000259" key="3">
    <source>
        <dbReference type="Pfam" id="PF03636"/>
    </source>
</evidence>
<feature type="domain" description="Glycoside hydrolase family 65 C-terminal" evidence="2">
    <location>
        <begin position="984"/>
        <end position="1046"/>
    </location>
</feature>
<dbReference type="Gene3D" id="3.40.50.1000">
    <property type="entry name" value="HAD superfamily/HAD-like"/>
    <property type="match status" value="1"/>
</dbReference>
<dbReference type="Pfam" id="PF00702">
    <property type="entry name" value="Hydrolase"/>
    <property type="match status" value="1"/>
</dbReference>
<dbReference type="InterPro" id="IPR011013">
    <property type="entry name" value="Gal_mutarotase_sf_dom"/>
</dbReference>
<dbReference type="Pfam" id="PF03632">
    <property type="entry name" value="Glyco_hydro_65m"/>
    <property type="match status" value="1"/>
</dbReference>
<dbReference type="AlphaFoldDB" id="A0A2C9XWU9"/>
<dbReference type="InterPro" id="IPR005195">
    <property type="entry name" value="Glyco_hydro_65_M"/>
</dbReference>
<protein>
    <submittedName>
        <fullName evidence="4">Trehalose-6-phosphate phosphatase</fullName>
    </submittedName>
</protein>
<dbReference type="Gene3D" id="2.70.98.40">
    <property type="entry name" value="Glycoside hydrolase, family 65, N-terminal domain"/>
    <property type="match status" value="1"/>
</dbReference>
<dbReference type="Gene3D" id="1.10.150.240">
    <property type="entry name" value="Putative phosphatase, domain 2"/>
    <property type="match status" value="1"/>
</dbReference>
<dbReference type="Pfam" id="PF03633">
    <property type="entry name" value="Glyco_hydro_65C"/>
    <property type="match status" value="1"/>
</dbReference>
<dbReference type="GO" id="GO:0005975">
    <property type="term" value="P:carbohydrate metabolic process"/>
    <property type="evidence" value="ECO:0007669"/>
    <property type="project" value="InterPro"/>
</dbReference>
<dbReference type="EMBL" id="NBTY01000218">
    <property type="protein sequence ID" value="OTP65646.1"/>
    <property type="molecule type" value="Genomic_DNA"/>
</dbReference>
<evidence type="ECO:0000259" key="2">
    <source>
        <dbReference type="Pfam" id="PF03633"/>
    </source>
</evidence>
<dbReference type="FunFam" id="1.50.10.10:FF:000053">
    <property type="entry name" value="Putative glycosyl hydrolase"/>
    <property type="match status" value="1"/>
</dbReference>
<dbReference type="InterPro" id="IPR037018">
    <property type="entry name" value="GH65_N"/>
</dbReference>
<dbReference type="PANTHER" id="PTHR11051">
    <property type="entry name" value="GLYCOSYL HYDROLASE-RELATED"/>
    <property type="match status" value="1"/>
</dbReference>
<dbReference type="SUPFAM" id="SSF48208">
    <property type="entry name" value="Six-hairpin glycosidases"/>
    <property type="match status" value="1"/>
</dbReference>
<dbReference type="InterPro" id="IPR005194">
    <property type="entry name" value="Glyco_hydro_65_C"/>
</dbReference>
<dbReference type="PANTHER" id="PTHR11051:SF8">
    <property type="entry name" value="PROTEIN-GLUCOSYLGALACTOSYLHYDROXYLYSINE GLUCOSIDASE"/>
    <property type="match status" value="1"/>
</dbReference>
<gene>
    <name evidence="4" type="ORF">PAMC26510_37760</name>
</gene>
<dbReference type="InterPro" id="IPR008928">
    <property type="entry name" value="6-hairpin_glycosidase_sf"/>
</dbReference>
<dbReference type="Gene3D" id="1.50.10.10">
    <property type="match status" value="1"/>
</dbReference>
<dbReference type="Proteomes" id="UP000194546">
    <property type="component" value="Unassembled WGS sequence"/>
</dbReference>
<dbReference type="SUPFAM" id="SSF56784">
    <property type="entry name" value="HAD-like"/>
    <property type="match status" value="1"/>
</dbReference>
<reference evidence="4 5" key="1">
    <citation type="submission" date="2017-03" db="EMBL/GenBank/DDBJ databases">
        <title>Genome analysis of strain PAMC 26510.</title>
        <authorList>
            <person name="Oh H.-M."/>
            <person name="Yang J.-A."/>
        </authorList>
    </citation>
    <scope>NUCLEOTIDE SEQUENCE [LARGE SCALE GENOMIC DNA]</scope>
    <source>
        <strain evidence="4 5">PAMC 26510</strain>
    </source>
</reference>
<feature type="domain" description="Glycoside hydrolase family 65 N-terminal" evidence="3">
    <location>
        <begin position="263"/>
        <end position="518"/>
    </location>
</feature>
<dbReference type="RefSeq" id="WP_086384052.1">
    <property type="nucleotide sequence ID" value="NZ_NBTY01000218.1"/>
</dbReference>